<dbReference type="OrthoDB" id="293592at2157"/>
<name>A0A1N6VMM7_9EURY</name>
<feature type="domain" description="PGF-CTERM archaeal protein-sorting signal" evidence="4">
    <location>
        <begin position="209"/>
        <end position="231"/>
    </location>
</feature>
<dbReference type="GO" id="GO:0030115">
    <property type="term" value="C:S-layer"/>
    <property type="evidence" value="ECO:0007669"/>
    <property type="project" value="UniProtKB-SubCell"/>
</dbReference>
<protein>
    <submittedName>
        <fullName evidence="6">PGF-CTERM protein</fullName>
    </submittedName>
</protein>
<feature type="region of interest" description="Disordered" evidence="2">
    <location>
        <begin position="167"/>
        <end position="212"/>
    </location>
</feature>
<sequence length="231" mass="23472">MNIRHALTSLVVVSLLAGTAVAGTAGTATNTDQNPAVQSPLSLQQEGDGNGTVSLNRSMYSVQQGETATMNFSLSNLDGMTVQLGGGQADYKLNATVTDGNGDGNVVLLFDTSAAGSGDGSALTTQSDADNLSVKNETEMDSLEPGMYGITVYSGTDENVPKIAYGGVNVQGDETTETTDGNETEDGDSSGETTTTEDGTTEDTESGGQPGFGIGLALTALAGIALLARRR</sequence>
<feature type="domain" description="DUF7827" evidence="5">
    <location>
        <begin position="49"/>
        <end position="141"/>
    </location>
</feature>
<feature type="region of interest" description="Disordered" evidence="2">
    <location>
        <begin position="25"/>
        <end position="52"/>
    </location>
</feature>
<accession>A0A1N6VMM7</accession>
<gene>
    <name evidence="6" type="ORF">SAMN05421858_0416</name>
</gene>
<keyword evidence="7" id="KW-1185">Reference proteome</keyword>
<evidence type="ECO:0000259" key="5">
    <source>
        <dbReference type="Pfam" id="PF25162"/>
    </source>
</evidence>
<evidence type="ECO:0000256" key="2">
    <source>
        <dbReference type="SAM" id="MobiDB-lite"/>
    </source>
</evidence>
<keyword evidence="3" id="KW-1133">Transmembrane helix</keyword>
<dbReference type="GO" id="GO:0005886">
    <property type="term" value="C:plasma membrane"/>
    <property type="evidence" value="ECO:0007669"/>
    <property type="project" value="UniProtKB-SubCell"/>
</dbReference>
<organism evidence="6 7">
    <name type="scientific">Haladaptatus litoreus</name>
    <dbReference type="NCBI Taxonomy" id="553468"/>
    <lineage>
        <taxon>Archaea</taxon>
        <taxon>Methanobacteriati</taxon>
        <taxon>Methanobacteriota</taxon>
        <taxon>Stenosarchaea group</taxon>
        <taxon>Halobacteria</taxon>
        <taxon>Halobacteriales</taxon>
        <taxon>Haladaptataceae</taxon>
        <taxon>Haladaptatus</taxon>
    </lineage>
</organism>
<evidence type="ECO:0000256" key="1">
    <source>
        <dbReference type="ARBA" id="ARBA00022729"/>
    </source>
</evidence>
<feature type="compositionally biased region" description="Acidic residues" evidence="2">
    <location>
        <begin position="174"/>
        <end position="189"/>
    </location>
</feature>
<dbReference type="NCBIfam" id="TIGR04126">
    <property type="entry name" value="PGF_CTERM"/>
    <property type="match status" value="1"/>
</dbReference>
<feature type="compositionally biased region" description="Polar residues" evidence="2">
    <location>
        <begin position="32"/>
        <end position="52"/>
    </location>
</feature>
<dbReference type="Proteomes" id="UP000186914">
    <property type="component" value="Unassembled WGS sequence"/>
</dbReference>
<evidence type="ECO:0000313" key="6">
    <source>
        <dbReference type="EMBL" id="SIQ79123.1"/>
    </source>
</evidence>
<dbReference type="AlphaFoldDB" id="A0A1N6VMM7"/>
<keyword evidence="3" id="KW-0812">Transmembrane</keyword>
<dbReference type="InterPro" id="IPR057149">
    <property type="entry name" value="DUF7827"/>
</dbReference>
<evidence type="ECO:0000259" key="4">
    <source>
        <dbReference type="Pfam" id="PF18204"/>
    </source>
</evidence>
<dbReference type="Pfam" id="PF18204">
    <property type="entry name" value="PGF-CTERM"/>
    <property type="match status" value="1"/>
</dbReference>
<keyword evidence="3" id="KW-0472">Membrane</keyword>
<evidence type="ECO:0000256" key="3">
    <source>
        <dbReference type="SAM" id="Phobius"/>
    </source>
</evidence>
<feature type="transmembrane region" description="Helical" evidence="3">
    <location>
        <begin position="211"/>
        <end position="228"/>
    </location>
</feature>
<dbReference type="EMBL" id="FTNO01000001">
    <property type="protein sequence ID" value="SIQ79123.1"/>
    <property type="molecule type" value="Genomic_DNA"/>
</dbReference>
<proteinExistence type="predicted"/>
<dbReference type="Pfam" id="PF25162">
    <property type="entry name" value="DUF7827"/>
    <property type="match status" value="1"/>
</dbReference>
<evidence type="ECO:0000313" key="7">
    <source>
        <dbReference type="Proteomes" id="UP000186914"/>
    </source>
</evidence>
<reference evidence="7" key="1">
    <citation type="submission" date="2017-01" db="EMBL/GenBank/DDBJ databases">
        <authorList>
            <person name="Varghese N."/>
            <person name="Submissions S."/>
        </authorList>
    </citation>
    <scope>NUCLEOTIDE SEQUENCE [LARGE SCALE GENOMIC DNA]</scope>
    <source>
        <strain evidence="7">CGMCC 1.7737</strain>
    </source>
</reference>
<dbReference type="RefSeq" id="WP_076427526.1">
    <property type="nucleotide sequence ID" value="NZ_FTNO01000001.1"/>
</dbReference>
<keyword evidence="1" id="KW-0732">Signal</keyword>
<dbReference type="InterPro" id="IPR026371">
    <property type="entry name" value="PGF_CTERM"/>
</dbReference>